<evidence type="ECO:0000313" key="2">
    <source>
        <dbReference type="Proteomes" id="UP000199163"/>
    </source>
</evidence>
<proteinExistence type="predicted"/>
<protein>
    <submittedName>
        <fullName evidence="1">Uncharacterized protein</fullName>
    </submittedName>
</protein>
<accession>A0A1G8JCY7</accession>
<keyword evidence="2" id="KW-1185">Reference proteome</keyword>
<sequence>MTLAHFLEGILEREEIEKLLTEPAFSFLLDEMEEEEHE</sequence>
<dbReference type="AlphaFoldDB" id="A0A1G8JCY7"/>
<evidence type="ECO:0000313" key="1">
    <source>
        <dbReference type="EMBL" id="SDI28500.1"/>
    </source>
</evidence>
<reference evidence="1 2" key="1">
    <citation type="submission" date="2016-10" db="EMBL/GenBank/DDBJ databases">
        <authorList>
            <person name="de Groot N.N."/>
        </authorList>
    </citation>
    <scope>NUCLEOTIDE SEQUENCE [LARGE SCALE GENOMIC DNA]</scope>
    <source>
        <strain evidence="1 2">DSM 21632</strain>
    </source>
</reference>
<organism evidence="1 2">
    <name type="scientific">Alteribacillus persepolensis</name>
    <dbReference type="NCBI Taxonomy" id="568899"/>
    <lineage>
        <taxon>Bacteria</taxon>
        <taxon>Bacillati</taxon>
        <taxon>Bacillota</taxon>
        <taxon>Bacilli</taxon>
        <taxon>Bacillales</taxon>
        <taxon>Bacillaceae</taxon>
        <taxon>Alteribacillus</taxon>
    </lineage>
</organism>
<gene>
    <name evidence="1" type="ORF">SAMN05192534_13113</name>
</gene>
<dbReference type="Proteomes" id="UP000199163">
    <property type="component" value="Unassembled WGS sequence"/>
</dbReference>
<name>A0A1G8JCY7_9BACI</name>
<dbReference type="EMBL" id="FNDK01000031">
    <property type="protein sequence ID" value="SDI28500.1"/>
    <property type="molecule type" value="Genomic_DNA"/>
</dbReference>